<dbReference type="Proteomes" id="UP001180453">
    <property type="component" value="Unassembled WGS sequence"/>
</dbReference>
<name>A0ABU1YQ97_ROSSA</name>
<protein>
    <recommendedName>
        <fullName evidence="3">Carboxypeptidase regulatory-like domain-containing protein</fullName>
    </recommendedName>
</protein>
<dbReference type="Pfam" id="PF17963">
    <property type="entry name" value="Big_9"/>
    <property type="match status" value="1"/>
</dbReference>
<organism evidence="1 2">
    <name type="scientific">Roseateles saccharophilus</name>
    <name type="common">Pseudomonas saccharophila</name>
    <dbReference type="NCBI Taxonomy" id="304"/>
    <lineage>
        <taxon>Bacteria</taxon>
        <taxon>Pseudomonadati</taxon>
        <taxon>Pseudomonadota</taxon>
        <taxon>Betaproteobacteria</taxon>
        <taxon>Burkholderiales</taxon>
        <taxon>Sphaerotilaceae</taxon>
        <taxon>Roseateles</taxon>
    </lineage>
</organism>
<sequence>MDDQFTVATGPATVLSVLANDSVSAGASPTLSVATAPAHGKVTVQGATLQYTPDAGYYGADQFSYRAESGAAGSTATVKLTVEAELELSGSISPDGKGMEVTAQVGDKQFTTTADAQGAYKLAVRSSRADAFVTLTAKGSGSKATLAMGSLIGDFSLLFSASTAQKLNETKWPALTLDALSSARQGLLAQKGSLPSSSTALRQGLTRTNPDDLIDTVTQFRRVAEGGASLPDGVQTTLKLVSDSSALALANRKALAGSDGFTGMSATTTAVTDASPPTVAAAGSLLAVAGTASFIFDLKPGGGASFFDFDRNGIPRQIASRWEYDGDALRITVLDGSYEGGLWTYGGFLLRKVRSADPQARPELMLREYARAPGCTGSPELPQCQFAWSEWKPVISFDVQRDKLPLTMADFAPNTRWAGVAIPATSGEARCLCLDGAETTFDGTLDKGPVKGQLVAGSLLFSGADLNGKFAQRYTRLWQGEDNLEYWLVESELDGVASNRALRAVVKAPEAKLDAAKAARRWLILDSPSQFNPSESGSQHLLYSDGRWRVAQGSTLGNGPSSHWRLSPDGKEIALFINEGVGILSNFNIAAAVSGGYLAFDRGTLVRMRDLGPAD</sequence>
<dbReference type="RefSeq" id="WP_310267509.1">
    <property type="nucleotide sequence ID" value="NZ_JAVDXU010000002.1"/>
</dbReference>
<proteinExistence type="predicted"/>
<evidence type="ECO:0008006" key="3">
    <source>
        <dbReference type="Google" id="ProtNLM"/>
    </source>
</evidence>
<reference evidence="1 2" key="1">
    <citation type="submission" date="2023-07" db="EMBL/GenBank/DDBJ databases">
        <title>Sorghum-associated microbial communities from plants grown in Nebraska, USA.</title>
        <authorList>
            <person name="Schachtman D."/>
        </authorList>
    </citation>
    <scope>NUCLEOTIDE SEQUENCE [LARGE SCALE GENOMIC DNA]</scope>
    <source>
        <strain evidence="1 2">BE314</strain>
    </source>
</reference>
<evidence type="ECO:0000313" key="1">
    <source>
        <dbReference type="EMBL" id="MDR7271037.1"/>
    </source>
</evidence>
<accession>A0ABU1YQ97</accession>
<dbReference type="Gene3D" id="2.60.40.3440">
    <property type="match status" value="1"/>
</dbReference>
<dbReference type="EMBL" id="JAVDXU010000002">
    <property type="protein sequence ID" value="MDR7271037.1"/>
    <property type="molecule type" value="Genomic_DNA"/>
</dbReference>
<gene>
    <name evidence="1" type="ORF">J2X20_003695</name>
</gene>
<comment type="caution">
    <text evidence="1">The sequence shown here is derived from an EMBL/GenBank/DDBJ whole genome shotgun (WGS) entry which is preliminary data.</text>
</comment>
<evidence type="ECO:0000313" key="2">
    <source>
        <dbReference type="Proteomes" id="UP001180453"/>
    </source>
</evidence>
<keyword evidence="2" id="KW-1185">Reference proteome</keyword>